<dbReference type="Proteomes" id="UP001386955">
    <property type="component" value="Unassembled WGS sequence"/>
</dbReference>
<dbReference type="EMBL" id="JAYMYS010000006">
    <property type="protein sequence ID" value="KAK7389931.1"/>
    <property type="molecule type" value="Genomic_DNA"/>
</dbReference>
<evidence type="ECO:0000313" key="2">
    <source>
        <dbReference type="Proteomes" id="UP001386955"/>
    </source>
</evidence>
<reference evidence="1 2" key="1">
    <citation type="submission" date="2024-01" db="EMBL/GenBank/DDBJ databases">
        <title>The genomes of 5 underutilized Papilionoideae crops provide insights into root nodulation and disease resistanc.</title>
        <authorList>
            <person name="Jiang F."/>
        </authorList>
    </citation>
    <scope>NUCLEOTIDE SEQUENCE [LARGE SCALE GENOMIC DNA]</scope>
    <source>
        <strain evidence="1">DUOXIRENSHENG_FW03</strain>
        <tissue evidence="1">Leaves</tissue>
    </source>
</reference>
<sequence>MRQKQKEKEKRVERVYCGQPHQRNTVTSKLLLLTTNLCTHYPTSLFHNPPLYPFSWNPSPPSYSVLAVRPFSSFFGIPGHAVSAAESDFLV</sequence>
<proteinExistence type="predicted"/>
<accession>A0AAN9S6J1</accession>
<evidence type="ECO:0000313" key="1">
    <source>
        <dbReference type="EMBL" id="KAK7389931.1"/>
    </source>
</evidence>
<comment type="caution">
    <text evidence="1">The sequence shown here is derived from an EMBL/GenBank/DDBJ whole genome shotgun (WGS) entry which is preliminary data.</text>
</comment>
<keyword evidence="2" id="KW-1185">Reference proteome</keyword>
<dbReference type="AlphaFoldDB" id="A0AAN9S6J1"/>
<gene>
    <name evidence="1" type="ORF">VNO78_25228</name>
</gene>
<name>A0AAN9S6J1_PSOTE</name>
<organism evidence="1 2">
    <name type="scientific">Psophocarpus tetragonolobus</name>
    <name type="common">Winged bean</name>
    <name type="synonym">Dolichos tetragonolobus</name>
    <dbReference type="NCBI Taxonomy" id="3891"/>
    <lineage>
        <taxon>Eukaryota</taxon>
        <taxon>Viridiplantae</taxon>
        <taxon>Streptophyta</taxon>
        <taxon>Embryophyta</taxon>
        <taxon>Tracheophyta</taxon>
        <taxon>Spermatophyta</taxon>
        <taxon>Magnoliopsida</taxon>
        <taxon>eudicotyledons</taxon>
        <taxon>Gunneridae</taxon>
        <taxon>Pentapetalae</taxon>
        <taxon>rosids</taxon>
        <taxon>fabids</taxon>
        <taxon>Fabales</taxon>
        <taxon>Fabaceae</taxon>
        <taxon>Papilionoideae</taxon>
        <taxon>50 kb inversion clade</taxon>
        <taxon>NPAAA clade</taxon>
        <taxon>indigoferoid/millettioid clade</taxon>
        <taxon>Phaseoleae</taxon>
        <taxon>Psophocarpus</taxon>
    </lineage>
</organism>
<protein>
    <submittedName>
        <fullName evidence="1">Uncharacterized protein</fullName>
    </submittedName>
</protein>